<feature type="compositionally biased region" description="Low complexity" evidence="1">
    <location>
        <begin position="77"/>
        <end position="90"/>
    </location>
</feature>
<reference evidence="3 4" key="1">
    <citation type="journal article" date="2019" name="Int. J. Syst. Evol. Microbiol.">
        <title>The Global Catalogue of Microorganisms (GCM) 10K type strain sequencing project: providing services to taxonomists for standard genome sequencing and annotation.</title>
        <authorList>
            <consortium name="The Broad Institute Genomics Platform"/>
            <consortium name="The Broad Institute Genome Sequencing Center for Infectious Disease"/>
            <person name="Wu L."/>
            <person name="Ma J."/>
        </authorList>
    </citation>
    <scope>NUCLEOTIDE SEQUENCE [LARGE SCALE GENOMIC DNA]</scope>
    <source>
        <strain evidence="3 4">JCM 4805</strain>
    </source>
</reference>
<keyword evidence="2" id="KW-0472">Membrane</keyword>
<evidence type="ECO:0008006" key="5">
    <source>
        <dbReference type="Google" id="ProtNLM"/>
    </source>
</evidence>
<protein>
    <recommendedName>
        <fullName evidence="5">Septum formation-related domain-containing protein</fullName>
    </recommendedName>
</protein>
<evidence type="ECO:0000313" key="4">
    <source>
        <dbReference type="Proteomes" id="UP001500909"/>
    </source>
</evidence>
<comment type="caution">
    <text evidence="3">The sequence shown here is derived from an EMBL/GenBank/DDBJ whole genome shotgun (WGS) entry which is preliminary data.</text>
</comment>
<evidence type="ECO:0000256" key="2">
    <source>
        <dbReference type="SAM" id="Phobius"/>
    </source>
</evidence>
<sequence length="261" mass="26599">MSRNAQGRAGPGAAVLEGDVVRGARPAVGGRRGIERGAPLLGGAVLVCGLLLTLLTLVSLLTLLTGCQQPSADGQSPHTGPHAAGGTPPTGYGAVFLDRGECSGRGRGAAYREVGCADGAAAARVLARHSGRKAQGALCPARTDFVLHISEHRPDADEDGDGSVPRGYACMRNLRAPHPGDPGQGGGPRTVPGDCVYLAGGLQARETPCAASVASRSGARHRPEYEMTATVRDRASCPAGTALYLRLPDRTTGCARRLGPG</sequence>
<name>A0ABN1ASJ6_9ACTN</name>
<feature type="transmembrane region" description="Helical" evidence="2">
    <location>
        <begin position="40"/>
        <end position="64"/>
    </location>
</feature>
<dbReference type="EMBL" id="BAAABY010000040">
    <property type="protein sequence ID" value="GAA0483000.1"/>
    <property type="molecule type" value="Genomic_DNA"/>
</dbReference>
<keyword evidence="2" id="KW-0812">Transmembrane</keyword>
<organism evidence="3 4">
    <name type="scientific">Streptomyces olivaceiscleroticus</name>
    <dbReference type="NCBI Taxonomy" id="68245"/>
    <lineage>
        <taxon>Bacteria</taxon>
        <taxon>Bacillati</taxon>
        <taxon>Actinomycetota</taxon>
        <taxon>Actinomycetes</taxon>
        <taxon>Kitasatosporales</taxon>
        <taxon>Streptomycetaceae</taxon>
        <taxon>Streptomyces</taxon>
    </lineage>
</organism>
<feature type="region of interest" description="Disordered" evidence="1">
    <location>
        <begin position="70"/>
        <end position="90"/>
    </location>
</feature>
<keyword evidence="2" id="KW-1133">Transmembrane helix</keyword>
<dbReference type="Proteomes" id="UP001500909">
    <property type="component" value="Unassembled WGS sequence"/>
</dbReference>
<keyword evidence="4" id="KW-1185">Reference proteome</keyword>
<evidence type="ECO:0000256" key="1">
    <source>
        <dbReference type="SAM" id="MobiDB-lite"/>
    </source>
</evidence>
<evidence type="ECO:0000313" key="3">
    <source>
        <dbReference type="EMBL" id="GAA0483000.1"/>
    </source>
</evidence>
<proteinExistence type="predicted"/>
<accession>A0ABN1ASJ6</accession>
<gene>
    <name evidence="3" type="ORF">GCM10010361_54800</name>
</gene>